<dbReference type="SUPFAM" id="SSF52540">
    <property type="entry name" value="P-loop containing nucleoside triphosphate hydrolases"/>
    <property type="match status" value="1"/>
</dbReference>
<evidence type="ECO:0000259" key="1">
    <source>
        <dbReference type="Pfam" id="PF07693"/>
    </source>
</evidence>
<evidence type="ECO:0000313" key="2">
    <source>
        <dbReference type="EMBL" id="GEO20169.1"/>
    </source>
</evidence>
<sequence>MDKDRIIESIDQYLKNPITDYAVLIKGEWGIGKTHFLKEEIYSLMKKSGFRPIYKSLIGLNPKTQLEKIILKEINPFLNSKSRSSVSIEAEFIESVVNGGEKPISKFPKNIVLCFDDLERMNPDFFESAMGVINIFIEHHNTKCIFVCNENQIENLFKNYIKIKEKYIRFTFDYNPFLESIILENIEGLEKKYKDSYNVSVILDVFKIGGTDNLRTLFFVLSTYQQVLVEIEELKIGIKHKTEILDLILTYICFYAIESKRGNSFTLLDKITIVNSDNNFRNFLDNEEYFDFDGEPIQTQDEHSNELAIIQNRYFQESSFKFERFESVAELIKTGFLNSELLKKDILSVNSTFEEIEIQERKDKVLKILDNIFELSDSEIKEKIDLIIEEVQEGVFDLPNYLKLYRDLVHLESFNVEGVEVSKEITEKFRDGVRKAVKNGKVKFVYNFLFQFQWYKEDKSEYAKKFRSFAEYVNQLNDSIKDSDIIFDFEKLVKVLHNNDFDLNVNMLNSESDIRFLKEDAEKIYDALIKANAKTSNNFYSSIMDRYANEGTTISHLLRNERGFILSLHQILSNDESLFLNNPKPLSRLPLVFLKDYLKNLIQKYSKILN</sequence>
<feature type="domain" description="KAP NTPase" evidence="1">
    <location>
        <begin position="106"/>
        <end position="176"/>
    </location>
</feature>
<accession>A0A512C7I5</accession>
<dbReference type="EMBL" id="BJYV01000001">
    <property type="protein sequence ID" value="GEO20169.1"/>
    <property type="molecule type" value="Genomic_DNA"/>
</dbReference>
<dbReference type="Gene3D" id="3.40.50.300">
    <property type="entry name" value="P-loop containing nucleotide triphosphate hydrolases"/>
    <property type="match status" value="1"/>
</dbReference>
<dbReference type="Proteomes" id="UP000321301">
    <property type="component" value="Unassembled WGS sequence"/>
</dbReference>
<dbReference type="InterPro" id="IPR027417">
    <property type="entry name" value="P-loop_NTPase"/>
</dbReference>
<dbReference type="Pfam" id="PF07693">
    <property type="entry name" value="KAP_NTPase"/>
    <property type="match status" value="2"/>
</dbReference>
<organism evidence="2 3">
    <name type="scientific">Cyclobacterium qasimii</name>
    <dbReference type="NCBI Taxonomy" id="1350429"/>
    <lineage>
        <taxon>Bacteria</taxon>
        <taxon>Pseudomonadati</taxon>
        <taxon>Bacteroidota</taxon>
        <taxon>Cytophagia</taxon>
        <taxon>Cytophagales</taxon>
        <taxon>Cyclobacteriaceae</taxon>
        <taxon>Cyclobacterium</taxon>
    </lineage>
</organism>
<dbReference type="InterPro" id="IPR011646">
    <property type="entry name" value="KAP_P-loop"/>
</dbReference>
<proteinExistence type="predicted"/>
<feature type="domain" description="KAP NTPase" evidence="1">
    <location>
        <begin position="5"/>
        <end position="83"/>
    </location>
</feature>
<dbReference type="RefSeq" id="WP_146947087.1">
    <property type="nucleotide sequence ID" value="NZ_BJYV01000001.1"/>
</dbReference>
<keyword evidence="3" id="KW-1185">Reference proteome</keyword>
<protein>
    <recommendedName>
        <fullName evidence="1">KAP NTPase domain-containing protein</fullName>
    </recommendedName>
</protein>
<dbReference type="AlphaFoldDB" id="A0A512C7I5"/>
<gene>
    <name evidence="2" type="ORF">CQA01_07030</name>
</gene>
<reference evidence="2 3" key="1">
    <citation type="submission" date="2019-07" db="EMBL/GenBank/DDBJ databases">
        <title>Whole genome shotgun sequence of Cyclobacterium qasimii NBRC 106168.</title>
        <authorList>
            <person name="Hosoyama A."/>
            <person name="Uohara A."/>
            <person name="Ohji S."/>
            <person name="Ichikawa N."/>
        </authorList>
    </citation>
    <scope>NUCLEOTIDE SEQUENCE [LARGE SCALE GENOMIC DNA]</scope>
    <source>
        <strain evidence="2 3">NBRC 106168</strain>
    </source>
</reference>
<evidence type="ECO:0000313" key="3">
    <source>
        <dbReference type="Proteomes" id="UP000321301"/>
    </source>
</evidence>
<name>A0A512C7I5_9BACT</name>
<comment type="caution">
    <text evidence="2">The sequence shown here is derived from an EMBL/GenBank/DDBJ whole genome shotgun (WGS) entry which is preliminary data.</text>
</comment>